<dbReference type="AlphaFoldDB" id="A0A484N331"/>
<evidence type="ECO:0000313" key="4">
    <source>
        <dbReference type="Proteomes" id="UP000595140"/>
    </source>
</evidence>
<feature type="region of interest" description="Disordered" evidence="1">
    <location>
        <begin position="1"/>
        <end position="32"/>
    </location>
</feature>
<evidence type="ECO:0000256" key="1">
    <source>
        <dbReference type="SAM" id="MobiDB-lite"/>
    </source>
</evidence>
<keyword evidence="2" id="KW-0812">Transmembrane</keyword>
<feature type="transmembrane region" description="Helical" evidence="2">
    <location>
        <begin position="35"/>
        <end position="56"/>
    </location>
</feature>
<protein>
    <submittedName>
        <fullName evidence="3">Uncharacterized protein</fullName>
    </submittedName>
</protein>
<evidence type="ECO:0000256" key="2">
    <source>
        <dbReference type="SAM" id="Phobius"/>
    </source>
</evidence>
<gene>
    <name evidence="3" type="ORF">CCAM_LOCUS37015</name>
</gene>
<proteinExistence type="predicted"/>
<accession>A0A484N331</accession>
<dbReference type="EMBL" id="OOIL02005599">
    <property type="protein sequence ID" value="VFQ95239.1"/>
    <property type="molecule type" value="Genomic_DNA"/>
</dbReference>
<name>A0A484N331_9ASTE</name>
<dbReference type="Proteomes" id="UP000595140">
    <property type="component" value="Unassembled WGS sequence"/>
</dbReference>
<keyword evidence="2" id="KW-0472">Membrane</keyword>
<reference evidence="3 4" key="1">
    <citation type="submission" date="2018-04" db="EMBL/GenBank/DDBJ databases">
        <authorList>
            <person name="Vogel A."/>
        </authorList>
    </citation>
    <scope>NUCLEOTIDE SEQUENCE [LARGE SCALE GENOMIC DNA]</scope>
</reference>
<organism evidence="3 4">
    <name type="scientific">Cuscuta campestris</name>
    <dbReference type="NCBI Taxonomy" id="132261"/>
    <lineage>
        <taxon>Eukaryota</taxon>
        <taxon>Viridiplantae</taxon>
        <taxon>Streptophyta</taxon>
        <taxon>Embryophyta</taxon>
        <taxon>Tracheophyta</taxon>
        <taxon>Spermatophyta</taxon>
        <taxon>Magnoliopsida</taxon>
        <taxon>eudicotyledons</taxon>
        <taxon>Gunneridae</taxon>
        <taxon>Pentapetalae</taxon>
        <taxon>asterids</taxon>
        <taxon>lamiids</taxon>
        <taxon>Solanales</taxon>
        <taxon>Convolvulaceae</taxon>
        <taxon>Cuscuteae</taxon>
        <taxon>Cuscuta</taxon>
        <taxon>Cuscuta subgen. Grammica</taxon>
        <taxon>Cuscuta sect. Cleistogrammica</taxon>
    </lineage>
</organism>
<sequence>MLPLISRSINKKRERPEEDEAEEQYSASTNPYGGIVYRSGILTAALSIDLVIWIILCIGNSDFANGGGY</sequence>
<keyword evidence="4" id="KW-1185">Reference proteome</keyword>
<keyword evidence="2" id="KW-1133">Transmembrane helix</keyword>
<evidence type="ECO:0000313" key="3">
    <source>
        <dbReference type="EMBL" id="VFQ95239.1"/>
    </source>
</evidence>